<keyword evidence="4" id="KW-1185">Reference proteome</keyword>
<evidence type="ECO:0000256" key="2">
    <source>
        <dbReference type="SAM" id="Phobius"/>
    </source>
</evidence>
<protein>
    <submittedName>
        <fullName evidence="3">Uncharacterized protein</fullName>
    </submittedName>
</protein>
<evidence type="ECO:0000256" key="1">
    <source>
        <dbReference type="SAM" id="MobiDB-lite"/>
    </source>
</evidence>
<keyword evidence="2" id="KW-0472">Membrane</keyword>
<dbReference type="Proteomes" id="UP000603708">
    <property type="component" value="Unassembled WGS sequence"/>
</dbReference>
<keyword evidence="2" id="KW-0812">Transmembrane</keyword>
<evidence type="ECO:0000313" key="4">
    <source>
        <dbReference type="Proteomes" id="UP000603708"/>
    </source>
</evidence>
<sequence>MRSAKWLLERLNGFLPYALLPVPSVRVLVLMSVLLSEDGATTVRRPWPGRGGAGAARGDCVRSSRSS</sequence>
<evidence type="ECO:0000313" key="3">
    <source>
        <dbReference type="EMBL" id="GHH73293.1"/>
    </source>
</evidence>
<reference evidence="3" key="2">
    <citation type="submission" date="2020-09" db="EMBL/GenBank/DDBJ databases">
        <authorList>
            <person name="Sun Q."/>
            <person name="Ohkuma M."/>
        </authorList>
    </citation>
    <scope>NUCLEOTIDE SEQUENCE</scope>
    <source>
        <strain evidence="3">JCM 5069</strain>
    </source>
</reference>
<organism evidence="3 4">
    <name type="scientific">Streptomyces sulfonofaciens</name>
    <dbReference type="NCBI Taxonomy" id="68272"/>
    <lineage>
        <taxon>Bacteria</taxon>
        <taxon>Bacillati</taxon>
        <taxon>Actinomycetota</taxon>
        <taxon>Actinomycetes</taxon>
        <taxon>Kitasatosporales</taxon>
        <taxon>Streptomycetaceae</taxon>
        <taxon>Streptomyces</taxon>
    </lineage>
</organism>
<dbReference type="AlphaFoldDB" id="A0A919FWD3"/>
<gene>
    <name evidence="3" type="ORF">GCM10018793_11780</name>
</gene>
<proteinExistence type="predicted"/>
<feature type="transmembrane region" description="Helical" evidence="2">
    <location>
        <begin position="14"/>
        <end position="35"/>
    </location>
</feature>
<accession>A0A919FWD3</accession>
<dbReference type="EMBL" id="BNCD01000002">
    <property type="protein sequence ID" value="GHH73293.1"/>
    <property type="molecule type" value="Genomic_DNA"/>
</dbReference>
<feature type="region of interest" description="Disordered" evidence="1">
    <location>
        <begin position="45"/>
        <end position="67"/>
    </location>
</feature>
<reference evidence="3" key="1">
    <citation type="journal article" date="2014" name="Int. J. Syst. Evol. Microbiol.">
        <title>Complete genome sequence of Corynebacterium casei LMG S-19264T (=DSM 44701T), isolated from a smear-ripened cheese.</title>
        <authorList>
            <consortium name="US DOE Joint Genome Institute (JGI-PGF)"/>
            <person name="Walter F."/>
            <person name="Albersmeier A."/>
            <person name="Kalinowski J."/>
            <person name="Ruckert C."/>
        </authorList>
    </citation>
    <scope>NUCLEOTIDE SEQUENCE</scope>
    <source>
        <strain evidence="3">JCM 5069</strain>
    </source>
</reference>
<keyword evidence="2" id="KW-1133">Transmembrane helix</keyword>
<comment type="caution">
    <text evidence="3">The sequence shown here is derived from an EMBL/GenBank/DDBJ whole genome shotgun (WGS) entry which is preliminary data.</text>
</comment>
<name>A0A919FWD3_9ACTN</name>